<dbReference type="OrthoDB" id="5893090at2759"/>
<sequence>MGPLPGDGCPEEVRNPLYKKLKEQNSGLKYNCTLEGVSLVTATFKNEREYLSLYENFTAEVQHLWHTEKNTYPRTYGDDKPWKYLNITNFINNATAQWNSKLTNEPVKDKTQVGCYFDVDFNYTLVCSFA</sequence>
<dbReference type="Proteomes" id="UP000252519">
    <property type="component" value="Unassembled WGS sequence"/>
</dbReference>
<evidence type="ECO:0008006" key="3">
    <source>
        <dbReference type="Google" id="ProtNLM"/>
    </source>
</evidence>
<name>A0A368GTB5_ANCCA</name>
<reference evidence="1 2" key="1">
    <citation type="submission" date="2014-10" db="EMBL/GenBank/DDBJ databases">
        <title>Draft genome of the hookworm Ancylostoma caninum.</title>
        <authorList>
            <person name="Mitreva M."/>
        </authorList>
    </citation>
    <scope>NUCLEOTIDE SEQUENCE [LARGE SCALE GENOMIC DNA]</scope>
    <source>
        <strain evidence="1 2">Baltimore</strain>
    </source>
</reference>
<gene>
    <name evidence="1" type="ORF">ANCCAN_07167</name>
</gene>
<proteinExistence type="predicted"/>
<dbReference type="EMBL" id="JOJR01000072">
    <property type="protein sequence ID" value="RCN46848.1"/>
    <property type="molecule type" value="Genomic_DNA"/>
</dbReference>
<dbReference type="Pfam" id="PF17641">
    <property type="entry name" value="ASPRs"/>
    <property type="match status" value="1"/>
</dbReference>
<dbReference type="AlphaFoldDB" id="A0A368GTB5"/>
<comment type="caution">
    <text evidence="1">The sequence shown here is derived from an EMBL/GenBank/DDBJ whole genome shotgun (WGS) entry which is preliminary data.</text>
</comment>
<evidence type="ECO:0000313" key="2">
    <source>
        <dbReference type="Proteomes" id="UP000252519"/>
    </source>
</evidence>
<keyword evidence="2" id="KW-1185">Reference proteome</keyword>
<accession>A0A368GTB5</accession>
<protein>
    <recommendedName>
        <fullName evidence="3">SCP domain-containing protein</fullName>
    </recommendedName>
</protein>
<dbReference type="InterPro" id="IPR035109">
    <property type="entry name" value="ASPR"/>
</dbReference>
<organism evidence="1 2">
    <name type="scientific">Ancylostoma caninum</name>
    <name type="common">Dog hookworm</name>
    <dbReference type="NCBI Taxonomy" id="29170"/>
    <lineage>
        <taxon>Eukaryota</taxon>
        <taxon>Metazoa</taxon>
        <taxon>Ecdysozoa</taxon>
        <taxon>Nematoda</taxon>
        <taxon>Chromadorea</taxon>
        <taxon>Rhabditida</taxon>
        <taxon>Rhabditina</taxon>
        <taxon>Rhabditomorpha</taxon>
        <taxon>Strongyloidea</taxon>
        <taxon>Ancylostomatidae</taxon>
        <taxon>Ancylostomatinae</taxon>
        <taxon>Ancylostoma</taxon>
    </lineage>
</organism>
<evidence type="ECO:0000313" key="1">
    <source>
        <dbReference type="EMBL" id="RCN46848.1"/>
    </source>
</evidence>